<protein>
    <submittedName>
        <fullName evidence="1">Uncharacterized protein</fullName>
    </submittedName>
</protein>
<sequence>MYVYKSIYNAVTIPTIYKKNLVLPETENLITFNVYILPTNVSVYQMIKYPADFSYVSSSIVPCYVYIKTEDKLSDSLIDTVETFIQKDIESVVRGENPVTINTFEIVDSAKQAISLYKNITLFIPIHSNELFVYDNYNNVRDNTISCYDSKISYIHLNDRDDVQFLCGKCLRDETVALFNYYPISGGDMVYIIPEDFSIIENTNNKIACIEHNEFVFWLVTTNILMNDTPKSESFMCTKFCPKSQSIEEINQLLKVFTKYKFTNIKIMDSAIAAEDVEHSLLLFVGIYNLQYANKYTKYFELLLSQ</sequence>
<keyword evidence="2" id="KW-1185">Reference proteome</keyword>
<gene>
    <name evidence="1" type="ORF">HgNV_035</name>
</gene>
<dbReference type="EMBL" id="MK439999">
    <property type="protein sequence ID" value="QBB28640.1"/>
    <property type="molecule type" value="Genomic_DNA"/>
</dbReference>
<organism evidence="1 2">
    <name type="scientific">Homarus gammarus nudivirus</name>
    <dbReference type="NCBI Taxonomy" id="2509616"/>
    <lineage>
        <taxon>Viruses</taxon>
        <taxon>Viruses incertae sedis</taxon>
        <taxon>Naldaviricetes</taxon>
        <taxon>Lefavirales</taxon>
        <taxon>Nudiviridae</taxon>
        <taxon>Gammanudivirus</taxon>
        <taxon>Gammanudivirus hogammari</taxon>
    </lineage>
</organism>
<name>A0A411HB49_9VIRU</name>
<reference evidence="1" key="1">
    <citation type="journal article" date="2019" name="Sci. Rep.">
        <title>The first clawed lobster virus Homarus gammarus nudivirus (HgNV n. sp.) expands the diversity of the Nudiviridae.</title>
        <authorList>
            <person name="Holt C.C."/>
            <person name="Stone M."/>
            <person name="Bass D."/>
            <person name="Bateman K.S."/>
            <person name="van Aerle R."/>
            <person name="Daniels C.L."/>
            <person name="van der Giezen M."/>
            <person name="Ross S.H."/>
            <person name="Hooper C."/>
            <person name="Stentiford G.D."/>
        </authorList>
    </citation>
    <scope>NUCLEOTIDE SEQUENCE</scope>
    <source>
        <strain evidence="1">52S104HLG2</strain>
    </source>
</reference>
<accession>A0A411HB49</accession>
<dbReference type="Proteomes" id="UP000682645">
    <property type="component" value="Segment"/>
</dbReference>
<proteinExistence type="predicted"/>
<evidence type="ECO:0000313" key="2">
    <source>
        <dbReference type="Proteomes" id="UP000682645"/>
    </source>
</evidence>
<evidence type="ECO:0000313" key="1">
    <source>
        <dbReference type="EMBL" id="QBB28640.1"/>
    </source>
</evidence>